<evidence type="ECO:0000313" key="1">
    <source>
        <dbReference type="EMBL" id="RLV50814.1"/>
    </source>
</evidence>
<protein>
    <submittedName>
        <fullName evidence="1">Histidine phosphatase family protein</fullName>
    </submittedName>
</protein>
<reference evidence="1 2" key="1">
    <citation type="submission" date="2018-10" db="EMBL/GenBank/DDBJ databases">
        <title>Marmoricola sp. 4Q3S-7 whole genome shotgun sequence.</title>
        <authorList>
            <person name="Li F."/>
        </authorList>
    </citation>
    <scope>NUCLEOTIDE SEQUENCE [LARGE SCALE GENOMIC DNA]</scope>
    <source>
        <strain evidence="1 2">4Q3S-7</strain>
    </source>
</reference>
<dbReference type="Gene3D" id="3.40.50.1240">
    <property type="entry name" value="Phosphoglycerate mutase-like"/>
    <property type="match status" value="1"/>
</dbReference>
<dbReference type="SUPFAM" id="SSF53254">
    <property type="entry name" value="Phosphoglycerate mutase-like"/>
    <property type="match status" value="1"/>
</dbReference>
<evidence type="ECO:0000313" key="2">
    <source>
        <dbReference type="Proteomes" id="UP000281708"/>
    </source>
</evidence>
<dbReference type="Pfam" id="PF00300">
    <property type="entry name" value="His_Phos_1"/>
    <property type="match status" value="1"/>
</dbReference>
<accession>A0A3L8P6S3</accession>
<name>A0A3L8P6S3_9ACTN</name>
<gene>
    <name evidence="1" type="ORF">D9V37_02330</name>
</gene>
<dbReference type="GO" id="GO:0005737">
    <property type="term" value="C:cytoplasm"/>
    <property type="evidence" value="ECO:0007669"/>
    <property type="project" value="TreeGrafter"/>
</dbReference>
<dbReference type="PANTHER" id="PTHR48100:SF58">
    <property type="entry name" value="PE-PGRS FAMILY PROTEIN PE_PGRS11"/>
    <property type="match status" value="1"/>
</dbReference>
<dbReference type="AlphaFoldDB" id="A0A3L8P6S3"/>
<dbReference type="Proteomes" id="UP000281708">
    <property type="component" value="Unassembled WGS sequence"/>
</dbReference>
<dbReference type="EMBL" id="RDBE01000001">
    <property type="protein sequence ID" value="RLV50814.1"/>
    <property type="molecule type" value="Genomic_DNA"/>
</dbReference>
<keyword evidence="2" id="KW-1185">Reference proteome</keyword>
<sequence>MHRDTSPVDLLLIRHAQTHSNLTRALDTAVPGADLTDLGREQVARLAEDLREEPLEGIWSSPTTRARLTAAALAEPRGLVVQEREGLKEIGAGDHEMSVVEEHGSLYRQMVLDWLAGRLDRQLPGGEDGLAALGRFDAVVEEVVASGVDHAAVVAHGAILRAWCGARAAQLPAELPREHLLPNTGRVRLVGDGSQWTATRWDDVVLAPGAP</sequence>
<organism evidence="1 2">
    <name type="scientific">Nocardioides mangrovicus</name>
    <dbReference type="NCBI Taxonomy" id="2478913"/>
    <lineage>
        <taxon>Bacteria</taxon>
        <taxon>Bacillati</taxon>
        <taxon>Actinomycetota</taxon>
        <taxon>Actinomycetes</taxon>
        <taxon>Propionibacteriales</taxon>
        <taxon>Nocardioidaceae</taxon>
        <taxon>Nocardioides</taxon>
    </lineage>
</organism>
<proteinExistence type="predicted"/>
<comment type="caution">
    <text evidence="1">The sequence shown here is derived from an EMBL/GenBank/DDBJ whole genome shotgun (WGS) entry which is preliminary data.</text>
</comment>
<dbReference type="InterPro" id="IPR029033">
    <property type="entry name" value="His_PPase_superfam"/>
</dbReference>
<dbReference type="InterPro" id="IPR050275">
    <property type="entry name" value="PGM_Phosphatase"/>
</dbReference>
<dbReference type="SMART" id="SM00855">
    <property type="entry name" value="PGAM"/>
    <property type="match status" value="1"/>
</dbReference>
<dbReference type="GO" id="GO:0016791">
    <property type="term" value="F:phosphatase activity"/>
    <property type="evidence" value="ECO:0007669"/>
    <property type="project" value="TreeGrafter"/>
</dbReference>
<dbReference type="InterPro" id="IPR013078">
    <property type="entry name" value="His_Pase_superF_clade-1"/>
</dbReference>
<dbReference type="PANTHER" id="PTHR48100">
    <property type="entry name" value="BROAD-SPECIFICITY PHOSPHATASE YOR283W-RELATED"/>
    <property type="match status" value="1"/>
</dbReference>